<feature type="region of interest" description="Disordered" evidence="8">
    <location>
        <begin position="416"/>
        <end position="441"/>
    </location>
</feature>
<gene>
    <name evidence="10" type="primary">LOC108701520</name>
</gene>
<feature type="compositionally biased region" description="Polar residues" evidence="8">
    <location>
        <begin position="594"/>
        <end position="607"/>
    </location>
</feature>
<feature type="region of interest" description="Disordered" evidence="8">
    <location>
        <begin position="220"/>
        <end position="247"/>
    </location>
</feature>
<feature type="region of interest" description="Disordered" evidence="8">
    <location>
        <begin position="594"/>
        <end position="617"/>
    </location>
</feature>
<dbReference type="RefSeq" id="XP_018091782.1">
    <property type="nucleotide sequence ID" value="XM_018236293.2"/>
</dbReference>
<dbReference type="PaxDb" id="8355-A0A1L8EXH6"/>
<dbReference type="GO" id="GO:0003712">
    <property type="term" value="F:transcription coregulator activity"/>
    <property type="evidence" value="ECO:0000318"/>
    <property type="project" value="GO_Central"/>
</dbReference>
<keyword evidence="4" id="KW-0805">Transcription regulation</keyword>
<dbReference type="Proteomes" id="UP000186698">
    <property type="component" value="Chromosome 9_10L"/>
</dbReference>
<sequence>MFMNLATEAPEVKMANCTNTSVKKIFRAKKTMSASCRRQMAFINNLKNCTKEGITAEGLTTLLSTDRVQQSDKSSKTNCPEKTDSKLSKSLEPLNQNLFSNELKVSIALSQVDFRVNTGGSYEEAFSPSGASDKNHDHFSSSTVAAGASYGFTEQKADTSCPEKAFAAKQPLQSSPVSKELQQVTCFSERITEHGVSKNDQTQNSEIVRPPHIKDKVVVKKKTKGPSKNKFNTVHNQNMPNESISQDLSNDSYISVGASQRKRVHSGSSDVSCCKRTKASTNGCSEPEKINVTLEKIQCLIENRIQSFFKDSFDQRMEDLSRRVSLIKCMGNQGNVIAQYLRKARKLERRIKSVLSVQKEAAKQRSKSNYIKNAKKEEVTTDNAKVASDQKLPSMEASIPSPKKVFATDSLAKISNISNTNDRQKTETDHNKSTKKENSSLFSDSVLHSSAISDTLVSAQETICQTECCRKNSIIDLTEDEAEDCKEAPDIKLEEHHSCSDQNIAALSGAVQKPLENKSSGICIEAEVPELIPMPLHMQCKKTKTGSIKSEDQHCNEAPEQMSVDKCPVTPDTSETLYSNKALGCRESEVAKSITSPSHVQATSPNCDSGPEKLQPPQKPELRLTQVQNPKGIALSWTVSKIDPNCAPAESYCLYVHKVDPSVEKILWKKIGEIKALPLPMGCTLTQFEDGSTYIFTLRAKDSYGRFGPLCDIQSVTLLPSVKAPNGLLF</sequence>
<dbReference type="AlphaFoldDB" id="A0A1L8EXH6"/>
<dbReference type="STRING" id="8355.A0A1L8EXH6"/>
<organism evidence="9 10">
    <name type="scientific">Xenopus laevis</name>
    <name type="common">African clawed frog</name>
    <dbReference type="NCBI Taxonomy" id="8355"/>
    <lineage>
        <taxon>Eukaryota</taxon>
        <taxon>Metazoa</taxon>
        <taxon>Chordata</taxon>
        <taxon>Craniata</taxon>
        <taxon>Vertebrata</taxon>
        <taxon>Euteleostomi</taxon>
        <taxon>Amphibia</taxon>
        <taxon>Batrachia</taxon>
        <taxon>Anura</taxon>
        <taxon>Pipoidea</taxon>
        <taxon>Pipidae</taxon>
        <taxon>Xenopodinae</taxon>
        <taxon>Xenopus</taxon>
        <taxon>Xenopus</taxon>
    </lineage>
</organism>
<dbReference type="Bgee" id="108701520">
    <property type="expression patterns" value="Expressed in egg cell and 15 other cell types or tissues"/>
</dbReference>
<feature type="compositionally biased region" description="Basic and acidic residues" evidence="8">
    <location>
        <begin position="422"/>
        <end position="438"/>
    </location>
</feature>
<dbReference type="InterPro" id="IPR031870">
    <property type="entry name" value="ATF7IP_BD"/>
</dbReference>
<evidence type="ECO:0000256" key="5">
    <source>
        <dbReference type="ARBA" id="ARBA00023159"/>
    </source>
</evidence>
<dbReference type="InterPro" id="IPR003961">
    <property type="entry name" value="FN3_dom"/>
</dbReference>
<dbReference type="OrthoDB" id="2434995at2759"/>
<dbReference type="Gene3D" id="2.60.40.10">
    <property type="entry name" value="Immunoglobulins"/>
    <property type="match status" value="1"/>
</dbReference>
<feature type="compositionally biased region" description="Polar residues" evidence="8">
    <location>
        <begin position="231"/>
        <end position="247"/>
    </location>
</feature>
<evidence type="ECO:0000256" key="2">
    <source>
        <dbReference type="ARBA" id="ARBA00010344"/>
    </source>
</evidence>
<dbReference type="InterPro" id="IPR026085">
    <property type="entry name" value="ATF7-int"/>
</dbReference>
<dbReference type="GO" id="GO:0006355">
    <property type="term" value="P:regulation of DNA-templated transcription"/>
    <property type="evidence" value="ECO:0000318"/>
    <property type="project" value="GO_Central"/>
</dbReference>
<keyword evidence="9" id="KW-1185">Reference proteome</keyword>
<dbReference type="OMA" id="ARCELAN"/>
<dbReference type="GO" id="GO:0005634">
    <property type="term" value="C:nucleus"/>
    <property type="evidence" value="ECO:0000318"/>
    <property type="project" value="GO_Central"/>
</dbReference>
<keyword evidence="6" id="KW-0804">Transcription</keyword>
<protein>
    <submittedName>
        <fullName evidence="10">Activating transcription factor 7-interacting protein 2 isoform X1</fullName>
    </submittedName>
</protein>
<dbReference type="PANTHER" id="PTHR23210">
    <property type="entry name" value="ACTIVATING TRANSCRIPTION FACTOR 7 INTERACTING PROTEIN"/>
    <property type="match status" value="1"/>
</dbReference>
<feature type="region of interest" description="Disordered" evidence="8">
    <location>
        <begin position="66"/>
        <end position="87"/>
    </location>
</feature>
<name>A0A1L8EXH6_XENLA</name>
<dbReference type="InterPro" id="IPR036116">
    <property type="entry name" value="FN3_sf"/>
</dbReference>
<dbReference type="InterPro" id="IPR056565">
    <property type="entry name" value="Fn3_ATF7IP"/>
</dbReference>
<reference evidence="10" key="1">
    <citation type="submission" date="2025-08" db="UniProtKB">
        <authorList>
            <consortium name="RefSeq"/>
        </authorList>
    </citation>
    <scope>IDENTIFICATION</scope>
    <source>
        <strain evidence="10">J_2021</strain>
        <tissue evidence="10">Erythrocytes</tissue>
    </source>
</reference>
<feature type="region of interest" description="Disordered" evidence="8">
    <location>
        <begin position="365"/>
        <end position="400"/>
    </location>
</feature>
<evidence type="ECO:0000313" key="10">
    <source>
        <dbReference type="RefSeq" id="XP_018091782.1"/>
    </source>
</evidence>
<accession>A0A1L8EXH6</accession>
<dbReference type="CTD" id="108701520"/>
<comment type="similarity">
    <text evidence="2">Belongs to the MCAF family.</text>
</comment>
<evidence type="ECO:0000256" key="8">
    <source>
        <dbReference type="SAM" id="MobiDB-lite"/>
    </source>
</evidence>
<evidence type="ECO:0000256" key="4">
    <source>
        <dbReference type="ARBA" id="ARBA00023015"/>
    </source>
</evidence>
<dbReference type="KEGG" id="xla:108701520"/>
<dbReference type="GO" id="GO:0005667">
    <property type="term" value="C:transcription regulator complex"/>
    <property type="evidence" value="ECO:0000318"/>
    <property type="project" value="GO_Central"/>
</dbReference>
<evidence type="ECO:0000256" key="3">
    <source>
        <dbReference type="ARBA" id="ARBA00022491"/>
    </source>
</evidence>
<evidence type="ECO:0000256" key="1">
    <source>
        <dbReference type="ARBA" id="ARBA00004123"/>
    </source>
</evidence>
<feature type="compositionally biased region" description="Basic and acidic residues" evidence="8">
    <location>
        <begin position="69"/>
        <end position="87"/>
    </location>
</feature>
<evidence type="ECO:0000256" key="7">
    <source>
        <dbReference type="ARBA" id="ARBA00023242"/>
    </source>
</evidence>
<keyword evidence="3" id="KW-0678">Repressor</keyword>
<keyword evidence="5" id="KW-0010">Activator</keyword>
<dbReference type="InterPro" id="IPR013783">
    <property type="entry name" value="Ig-like_fold"/>
</dbReference>
<dbReference type="GeneID" id="108701520"/>
<dbReference type="Pfam" id="PF16794">
    <property type="entry name" value="fn3_4"/>
    <property type="match status" value="1"/>
</dbReference>
<dbReference type="SUPFAM" id="SSF49265">
    <property type="entry name" value="Fibronectin type III"/>
    <property type="match status" value="1"/>
</dbReference>
<keyword evidence="7" id="KW-0539">Nucleus</keyword>
<dbReference type="Pfam" id="PF16788">
    <property type="entry name" value="ATF7IP_BD"/>
    <property type="match status" value="1"/>
</dbReference>
<comment type="subcellular location">
    <subcellularLocation>
        <location evidence="1">Nucleus</location>
    </subcellularLocation>
</comment>
<proteinExistence type="inferred from homology"/>
<evidence type="ECO:0000313" key="9">
    <source>
        <dbReference type="Proteomes" id="UP000186698"/>
    </source>
</evidence>
<dbReference type="PANTHER" id="PTHR23210:SF28">
    <property type="entry name" value="ACTIVATING TRANSCRIPTION FACTOR 7 INTERACTING PROTEIN 2"/>
    <property type="match status" value="1"/>
</dbReference>
<evidence type="ECO:0000256" key="6">
    <source>
        <dbReference type="ARBA" id="ARBA00023163"/>
    </source>
</evidence>
<dbReference type="PROSITE" id="PS50853">
    <property type="entry name" value="FN3"/>
    <property type="match status" value="1"/>
</dbReference>